<accession>A0A8J1XLN7</accession>
<comment type="caution">
    <text evidence="1">The sequence shown here is derived from an EMBL/GenBank/DDBJ whole genome shotgun (WGS) entry which is preliminary data.</text>
</comment>
<dbReference type="Proteomes" id="UP000749559">
    <property type="component" value="Unassembled WGS sequence"/>
</dbReference>
<keyword evidence="2" id="KW-1185">Reference proteome</keyword>
<evidence type="ECO:0000313" key="2">
    <source>
        <dbReference type="Proteomes" id="UP000749559"/>
    </source>
</evidence>
<protein>
    <submittedName>
        <fullName evidence="1">Uncharacterized protein</fullName>
    </submittedName>
</protein>
<proteinExistence type="predicted"/>
<sequence>MNGLFLVLAVVVSWQYTEASGDDVASYFDPLNPASKHVCCSIDDTPKKVSYYTTEVSGQRQVSAQVTQYRRCGPKGSVRCSGKATQYRNEPIYRQKLSYRMDPRPCPQNRKICCPGYYNLKGYCTQEENKCCKVDVSPRQVPYYVSESYYQQQYYMGRVSRRCGPKGSVRCYRSEQLNRRLTLYRQKKMYRTEYRTCPPNQVTCCNGFEAVHGNCIAKNVVMTNKELIEQVRRSGGGLGKNKNMCCIPKPARPVQMFYYNKGEYFAERANLRKSRRCGPKGSVRCYKMEQGYVSKFRNIQMIGYRLGPVPICPEKNIICCNEYIHIKGYCLHQSFAVNNLELLEKLRKDAGIVG</sequence>
<name>A0A8J1XLN7_OWEFU</name>
<dbReference type="AlphaFoldDB" id="A0A8J1XLN7"/>
<dbReference type="EMBL" id="CAIIXF020000002">
    <property type="protein sequence ID" value="CAH1777599.1"/>
    <property type="molecule type" value="Genomic_DNA"/>
</dbReference>
<gene>
    <name evidence="1" type="ORF">OFUS_LOCUS4620</name>
</gene>
<evidence type="ECO:0000313" key="1">
    <source>
        <dbReference type="EMBL" id="CAH1777599.1"/>
    </source>
</evidence>
<organism evidence="1 2">
    <name type="scientific">Owenia fusiformis</name>
    <name type="common">Polychaete worm</name>
    <dbReference type="NCBI Taxonomy" id="6347"/>
    <lineage>
        <taxon>Eukaryota</taxon>
        <taxon>Metazoa</taxon>
        <taxon>Spiralia</taxon>
        <taxon>Lophotrochozoa</taxon>
        <taxon>Annelida</taxon>
        <taxon>Polychaeta</taxon>
        <taxon>Sedentaria</taxon>
        <taxon>Canalipalpata</taxon>
        <taxon>Sabellida</taxon>
        <taxon>Oweniida</taxon>
        <taxon>Oweniidae</taxon>
        <taxon>Owenia</taxon>
    </lineage>
</organism>
<reference evidence="1" key="1">
    <citation type="submission" date="2022-03" db="EMBL/GenBank/DDBJ databases">
        <authorList>
            <person name="Martin C."/>
        </authorList>
    </citation>
    <scope>NUCLEOTIDE SEQUENCE</scope>
</reference>